<evidence type="ECO:0000256" key="1">
    <source>
        <dbReference type="ARBA" id="ARBA00004123"/>
    </source>
</evidence>
<comment type="subcellular location">
    <subcellularLocation>
        <location evidence="1 6">Nucleus</location>
    </subcellularLocation>
</comment>
<feature type="region of interest" description="Disordered" evidence="7">
    <location>
        <begin position="157"/>
        <end position="180"/>
    </location>
</feature>
<evidence type="ECO:0000256" key="3">
    <source>
        <dbReference type="ARBA" id="ARBA00022694"/>
    </source>
</evidence>
<protein>
    <submittedName>
        <fullName evidence="8">tRNA (Guanine-N(7)-)-methyltransferase non-catalytic subunit trm82</fullName>
    </submittedName>
</protein>
<evidence type="ECO:0000256" key="6">
    <source>
        <dbReference type="HAMAP-Rule" id="MF_03056"/>
    </source>
</evidence>
<feature type="region of interest" description="Disordered" evidence="7">
    <location>
        <begin position="42"/>
        <end position="69"/>
    </location>
</feature>
<feature type="compositionally biased region" description="Acidic residues" evidence="7">
    <location>
        <begin position="54"/>
        <end position="63"/>
    </location>
</feature>
<name>A0A9W8YBU9_9PLEO</name>
<comment type="similarity">
    <text evidence="6">Belongs to the WD repeat TRM82 family.</text>
</comment>
<dbReference type="InterPro" id="IPR001680">
    <property type="entry name" value="WD40_rpt"/>
</dbReference>
<dbReference type="InterPro" id="IPR015943">
    <property type="entry name" value="WD40/YVTN_repeat-like_dom_sf"/>
</dbReference>
<dbReference type="SMART" id="SM00320">
    <property type="entry name" value="WD40"/>
    <property type="match status" value="3"/>
</dbReference>
<keyword evidence="9" id="KW-1185">Reference proteome</keyword>
<dbReference type="GO" id="GO:0106004">
    <property type="term" value="P:tRNA (guanine-N7)-methylation"/>
    <property type="evidence" value="ECO:0007669"/>
    <property type="project" value="UniProtKB-UniRule"/>
</dbReference>
<dbReference type="PANTHER" id="PTHR16288:SF0">
    <property type="entry name" value="TRNA (GUANINE-N(7)-)-METHYLTRANSFERASE NON-CATALYTIC SUBUNIT WDR4"/>
    <property type="match status" value="1"/>
</dbReference>
<evidence type="ECO:0000256" key="4">
    <source>
        <dbReference type="ARBA" id="ARBA00022737"/>
    </source>
</evidence>
<evidence type="ECO:0000256" key="7">
    <source>
        <dbReference type="SAM" id="MobiDB-lite"/>
    </source>
</evidence>
<dbReference type="GO" id="GO:0005634">
    <property type="term" value="C:nucleus"/>
    <property type="evidence" value="ECO:0007669"/>
    <property type="project" value="UniProtKB-SubCell"/>
</dbReference>
<feature type="compositionally biased region" description="Basic and acidic residues" evidence="7">
    <location>
        <begin position="453"/>
        <end position="465"/>
    </location>
</feature>
<comment type="caution">
    <text evidence="8">The sequence shown here is derived from an EMBL/GenBank/DDBJ whole genome shotgun (WGS) entry which is preliminary data.</text>
</comment>
<dbReference type="OrthoDB" id="339900at2759"/>
<keyword evidence="5 6" id="KW-0539">Nucleus</keyword>
<dbReference type="GO" id="GO:0005829">
    <property type="term" value="C:cytosol"/>
    <property type="evidence" value="ECO:0007669"/>
    <property type="project" value="TreeGrafter"/>
</dbReference>
<proteinExistence type="inferred from homology"/>
<dbReference type="PANTHER" id="PTHR16288">
    <property type="entry name" value="WD40 REPEAT PROTEIN 4"/>
    <property type="match status" value="1"/>
</dbReference>
<dbReference type="AlphaFoldDB" id="A0A9W8YBU9"/>
<evidence type="ECO:0000313" key="9">
    <source>
        <dbReference type="Proteomes" id="UP001140560"/>
    </source>
</evidence>
<keyword evidence="3 6" id="KW-0819">tRNA processing</keyword>
<gene>
    <name evidence="8" type="primary">TRM82</name>
    <name evidence="8" type="ORF">N0V83_003922</name>
</gene>
<dbReference type="Proteomes" id="UP001140560">
    <property type="component" value="Unassembled WGS sequence"/>
</dbReference>
<reference evidence="8" key="1">
    <citation type="submission" date="2022-10" db="EMBL/GenBank/DDBJ databases">
        <title>Tapping the CABI collections for fungal endophytes: first genome assemblies for Collariella, Neodidymelliopsis, Ascochyta clinopodiicola, Didymella pomorum, Didymosphaeria variabile, Neocosmospora piperis and Neocucurbitaria cava.</title>
        <authorList>
            <person name="Hill R."/>
        </authorList>
    </citation>
    <scope>NUCLEOTIDE SEQUENCE</scope>
    <source>
        <strain evidence="8">IMI 356814</strain>
    </source>
</reference>
<evidence type="ECO:0000313" key="8">
    <source>
        <dbReference type="EMBL" id="KAJ4372149.1"/>
    </source>
</evidence>
<sequence length="486" mass="52902">MALPYQCLVARAGQGTNLKDWSLFGASGSALVAQSSNGITSVWSEQDARRRDDQQDDQQDDDTQGPPVKRLKLEQPKEPKANFTNLVLSNSGQYLIGVTGEDKCIRVFQIDAQNKLQQLSERCMSRRPCSVTLTSDDSTILCADKFGDVYALPLLAPPADDESGSRVTPQPEPKEKDYTPAATALTVHSGRNRRTLEEQLKQKAKGVPKSKEAMKFHHELLLGHVSMLTDIVYAKSGSRGYIITSDRDEHIRISRSQPQAHVIEGFCFGHEAFVSRLCLTQSGLLVSGGGDDYLCVWDWQNYRLVGRLPIRNVALDHLVTRSEVTTAHVDAANFKGDEILVACEGLPALFSFRIGTAGTGATAIALDGNALDVALVQSGLGSCMAVVSIDNVHKPGSTTEGRADKNLSRLQCFSSQRAGHWQQDASMPELLGGFESRSAGEVDGRKSGAQAEEGMRPGSADDKAVRATQTLYYHVENLRKRPGAED</sequence>
<feature type="region of interest" description="Disordered" evidence="7">
    <location>
        <begin position="435"/>
        <end position="466"/>
    </location>
</feature>
<dbReference type="InterPro" id="IPR028884">
    <property type="entry name" value="Trm82"/>
</dbReference>
<organism evidence="8 9">
    <name type="scientific">Neocucurbitaria cava</name>
    <dbReference type="NCBI Taxonomy" id="798079"/>
    <lineage>
        <taxon>Eukaryota</taxon>
        <taxon>Fungi</taxon>
        <taxon>Dikarya</taxon>
        <taxon>Ascomycota</taxon>
        <taxon>Pezizomycotina</taxon>
        <taxon>Dothideomycetes</taxon>
        <taxon>Pleosporomycetidae</taxon>
        <taxon>Pleosporales</taxon>
        <taxon>Pleosporineae</taxon>
        <taxon>Cucurbitariaceae</taxon>
        <taxon>Neocucurbitaria</taxon>
    </lineage>
</organism>
<keyword evidence="4 6" id="KW-0677">Repeat</keyword>
<comment type="pathway">
    <text evidence="6">tRNA modification; N(7)-methylguanine-tRNA biosynthesis.</text>
</comment>
<accession>A0A9W8YBU9</accession>
<evidence type="ECO:0000256" key="5">
    <source>
        <dbReference type="ARBA" id="ARBA00023242"/>
    </source>
</evidence>
<dbReference type="GO" id="GO:0043527">
    <property type="term" value="C:tRNA methyltransferase complex"/>
    <property type="evidence" value="ECO:0007669"/>
    <property type="project" value="TreeGrafter"/>
</dbReference>
<comment type="function">
    <text evidence="6">Required for the formation of N(7)-methylguanine at position 46 (m7G46) in tRNA. In the complex, it is required to stabilize and induce conformational changes of the catalytic subunit.</text>
</comment>
<dbReference type="InterPro" id="IPR036322">
    <property type="entry name" value="WD40_repeat_dom_sf"/>
</dbReference>
<dbReference type="SUPFAM" id="SSF50978">
    <property type="entry name" value="WD40 repeat-like"/>
    <property type="match status" value="1"/>
</dbReference>
<dbReference type="EMBL" id="JAPEUY010000006">
    <property type="protein sequence ID" value="KAJ4372149.1"/>
    <property type="molecule type" value="Genomic_DNA"/>
</dbReference>
<keyword evidence="2 6" id="KW-0853">WD repeat</keyword>
<dbReference type="HAMAP" id="MF_03056">
    <property type="entry name" value="TRM82"/>
    <property type="match status" value="1"/>
</dbReference>
<evidence type="ECO:0000256" key="2">
    <source>
        <dbReference type="ARBA" id="ARBA00022574"/>
    </source>
</evidence>
<dbReference type="Gene3D" id="2.130.10.10">
    <property type="entry name" value="YVTN repeat-like/Quinoprotein amine dehydrogenase"/>
    <property type="match status" value="1"/>
</dbReference>